<dbReference type="GO" id="GO:0046872">
    <property type="term" value="F:metal ion binding"/>
    <property type="evidence" value="ECO:0007669"/>
    <property type="project" value="UniProtKB-KW"/>
</dbReference>
<dbReference type="Pfam" id="PF13442">
    <property type="entry name" value="Cytochrome_CBB3"/>
    <property type="match status" value="1"/>
</dbReference>
<dbReference type="Proteomes" id="UP000183945">
    <property type="component" value="Unassembled WGS sequence"/>
</dbReference>
<organism evidence="7 8">
    <name type="scientific">Salegentibacter echinorum</name>
    <dbReference type="NCBI Taxonomy" id="1073325"/>
    <lineage>
        <taxon>Bacteria</taxon>
        <taxon>Pseudomonadati</taxon>
        <taxon>Bacteroidota</taxon>
        <taxon>Flavobacteriia</taxon>
        <taxon>Flavobacteriales</taxon>
        <taxon>Flavobacteriaceae</taxon>
        <taxon>Salegentibacter</taxon>
    </lineage>
</organism>
<dbReference type="AlphaFoldDB" id="A0A1M5HB62"/>
<proteinExistence type="predicted"/>
<dbReference type="GO" id="GO:0020037">
    <property type="term" value="F:heme binding"/>
    <property type="evidence" value="ECO:0007669"/>
    <property type="project" value="InterPro"/>
</dbReference>
<dbReference type="SUPFAM" id="SSF46626">
    <property type="entry name" value="Cytochrome c"/>
    <property type="match status" value="1"/>
</dbReference>
<keyword evidence="2 4" id="KW-0479">Metal-binding</keyword>
<sequence>MDLMRSLFYKSLVVILLAGFLVSCAGKDKPNYQYFPDMYKPVGYETYGEYDIFVNQQEAKLPVEGTVPRGWMPYDYPDTPEGRADAKANLENPLPRTEENLIEGKALYTIYCAVCHGDNGEGKGILVEREKILGVPSYDDAGRAITQGSVYHAMYYGLNTMGSYAVQTDEKERWQIAHYVMKLKNELEGGEEMAFEEVDEDAMPNKTSAGVMRAQQHMESNQATQPETSTTNN</sequence>
<name>A0A1M5HB62_SALEC</name>
<reference evidence="8" key="1">
    <citation type="submission" date="2016-11" db="EMBL/GenBank/DDBJ databases">
        <authorList>
            <person name="Varghese N."/>
            <person name="Submissions S."/>
        </authorList>
    </citation>
    <scope>NUCLEOTIDE SEQUENCE [LARGE SCALE GENOMIC DNA]</scope>
    <source>
        <strain evidence="8">DSM 24579</strain>
    </source>
</reference>
<keyword evidence="3 4" id="KW-0408">Iron</keyword>
<evidence type="ECO:0000256" key="4">
    <source>
        <dbReference type="PROSITE-ProRule" id="PRU00433"/>
    </source>
</evidence>
<keyword evidence="8" id="KW-1185">Reference proteome</keyword>
<dbReference type="InterPro" id="IPR009056">
    <property type="entry name" value="Cyt_c-like_dom"/>
</dbReference>
<dbReference type="EMBL" id="FQVT01000005">
    <property type="protein sequence ID" value="SHG13250.1"/>
    <property type="molecule type" value="Genomic_DNA"/>
</dbReference>
<gene>
    <name evidence="7" type="ORF">SAMN05444483_10571</name>
</gene>
<protein>
    <submittedName>
        <fullName evidence="7">Quinol:cytochrome c oxidoreductase monoheme cytochrome subunit</fullName>
    </submittedName>
</protein>
<dbReference type="InterPro" id="IPR036909">
    <property type="entry name" value="Cyt_c-like_dom_sf"/>
</dbReference>
<feature type="domain" description="Cytochrome c" evidence="6">
    <location>
        <begin position="99"/>
        <end position="184"/>
    </location>
</feature>
<dbReference type="GO" id="GO:0009055">
    <property type="term" value="F:electron transfer activity"/>
    <property type="evidence" value="ECO:0007669"/>
    <property type="project" value="InterPro"/>
</dbReference>
<dbReference type="PANTHER" id="PTHR40394">
    <property type="entry name" value="LIPOPROTEIN-RELATED"/>
    <property type="match status" value="1"/>
</dbReference>
<evidence type="ECO:0000313" key="7">
    <source>
        <dbReference type="EMBL" id="SHG13250.1"/>
    </source>
</evidence>
<dbReference type="Gene3D" id="1.10.760.10">
    <property type="entry name" value="Cytochrome c-like domain"/>
    <property type="match status" value="1"/>
</dbReference>
<feature type="region of interest" description="Disordered" evidence="5">
    <location>
        <begin position="205"/>
        <end position="233"/>
    </location>
</feature>
<feature type="compositionally biased region" description="Polar residues" evidence="5">
    <location>
        <begin position="217"/>
        <end position="233"/>
    </location>
</feature>
<evidence type="ECO:0000259" key="6">
    <source>
        <dbReference type="PROSITE" id="PS51007"/>
    </source>
</evidence>
<dbReference type="PROSITE" id="PS51007">
    <property type="entry name" value="CYTC"/>
    <property type="match status" value="1"/>
</dbReference>
<keyword evidence="1 4" id="KW-0349">Heme</keyword>
<accession>A0A1M5HB62</accession>
<dbReference type="STRING" id="1073325.SAMN05444483_10571"/>
<dbReference type="PROSITE" id="PS51257">
    <property type="entry name" value="PROKAR_LIPOPROTEIN"/>
    <property type="match status" value="1"/>
</dbReference>
<evidence type="ECO:0000256" key="5">
    <source>
        <dbReference type="SAM" id="MobiDB-lite"/>
    </source>
</evidence>
<evidence type="ECO:0000256" key="1">
    <source>
        <dbReference type="ARBA" id="ARBA00022617"/>
    </source>
</evidence>
<evidence type="ECO:0000256" key="3">
    <source>
        <dbReference type="ARBA" id="ARBA00023004"/>
    </source>
</evidence>
<dbReference type="PANTHER" id="PTHR40394:SF2">
    <property type="entry name" value="QUINOL:CYTOCHROME C OXIDOREDUCTASE MEMBRANE PROTEIN"/>
    <property type="match status" value="1"/>
</dbReference>
<evidence type="ECO:0000313" key="8">
    <source>
        <dbReference type="Proteomes" id="UP000183945"/>
    </source>
</evidence>
<evidence type="ECO:0000256" key="2">
    <source>
        <dbReference type="ARBA" id="ARBA00022723"/>
    </source>
</evidence>